<feature type="domain" description="HAMP" evidence="5">
    <location>
        <begin position="7"/>
        <end position="60"/>
    </location>
</feature>
<dbReference type="SMART" id="SM00283">
    <property type="entry name" value="MA"/>
    <property type="match status" value="1"/>
</dbReference>
<dbReference type="InterPro" id="IPR004090">
    <property type="entry name" value="Chemotax_Me-accpt_rcpt"/>
</dbReference>
<dbReference type="PANTHER" id="PTHR32089:SF112">
    <property type="entry name" value="LYSOZYME-LIKE PROTEIN-RELATED"/>
    <property type="match status" value="1"/>
</dbReference>
<keyword evidence="7" id="KW-1185">Reference proteome</keyword>
<evidence type="ECO:0000313" key="7">
    <source>
        <dbReference type="Proteomes" id="UP001595783"/>
    </source>
</evidence>
<dbReference type="RefSeq" id="WP_104752741.1">
    <property type="nucleotide sequence ID" value="NZ_FZMF01000044.1"/>
</dbReference>
<evidence type="ECO:0000256" key="3">
    <source>
        <dbReference type="PROSITE-ProRule" id="PRU00284"/>
    </source>
</evidence>
<gene>
    <name evidence="6" type="ORF">ACFOPX_08030</name>
</gene>
<keyword evidence="1 3" id="KW-0807">Transducer</keyword>
<evidence type="ECO:0000259" key="5">
    <source>
        <dbReference type="PROSITE" id="PS50885"/>
    </source>
</evidence>
<dbReference type="Proteomes" id="UP001595783">
    <property type="component" value="Unassembled WGS sequence"/>
</dbReference>
<organism evidence="6 7">
    <name type="scientific">Helicobacter baculiformis</name>
    <dbReference type="NCBI Taxonomy" id="427351"/>
    <lineage>
        <taxon>Bacteria</taxon>
        <taxon>Pseudomonadati</taxon>
        <taxon>Campylobacterota</taxon>
        <taxon>Epsilonproteobacteria</taxon>
        <taxon>Campylobacterales</taxon>
        <taxon>Helicobacteraceae</taxon>
        <taxon>Helicobacter</taxon>
    </lineage>
</organism>
<accession>A0ABV7ZIR4</accession>
<dbReference type="Gene3D" id="1.10.287.950">
    <property type="entry name" value="Methyl-accepting chemotaxis protein"/>
    <property type="match status" value="1"/>
</dbReference>
<dbReference type="PROSITE" id="PS50111">
    <property type="entry name" value="CHEMOTAXIS_TRANSDUC_2"/>
    <property type="match status" value="1"/>
</dbReference>
<dbReference type="Pfam" id="PF00015">
    <property type="entry name" value="MCPsignal"/>
    <property type="match status" value="1"/>
</dbReference>
<evidence type="ECO:0000313" key="6">
    <source>
        <dbReference type="EMBL" id="MFC3848453.1"/>
    </source>
</evidence>
<comment type="similarity">
    <text evidence="2">Belongs to the methyl-accepting chemotaxis (MCP) protein family.</text>
</comment>
<comment type="caution">
    <text evidence="6">The sequence shown here is derived from an EMBL/GenBank/DDBJ whole genome shotgun (WGS) entry which is preliminary data.</text>
</comment>
<dbReference type="SUPFAM" id="SSF58104">
    <property type="entry name" value="Methyl-accepting chemotaxis protein (MCP) signaling domain"/>
    <property type="match status" value="1"/>
</dbReference>
<feature type="domain" description="Methyl-accepting transducer" evidence="4">
    <location>
        <begin position="129"/>
        <end position="256"/>
    </location>
</feature>
<dbReference type="PROSITE" id="PS50885">
    <property type="entry name" value="HAMP"/>
    <property type="match status" value="1"/>
</dbReference>
<dbReference type="InterPro" id="IPR004089">
    <property type="entry name" value="MCPsignal_dom"/>
</dbReference>
<dbReference type="PRINTS" id="PR00260">
    <property type="entry name" value="CHEMTRNSDUCR"/>
</dbReference>
<evidence type="ECO:0000256" key="2">
    <source>
        <dbReference type="ARBA" id="ARBA00029447"/>
    </source>
</evidence>
<sequence length="379" mass="42885">MLGWLTKDGDNSLKKISDFVAAVRDGHLEHRITEIDEKSPYATIMHGLNDLLDQIESVFREMDACVQAAHEGKDYRNVFHEGYRGVFKQYAAHVNSHVKGITAINNSEIVLKLADMEGGAHGIRDVLVKLDNKIQQCVENKELVQHIEENSLTSQEQIETIHEDLLHFSDNCNNANAVMDDLRNKMDFVMQVTNVISDIADQTNLLSLNAAIEAARSGEHGRGFAVVADEIRKLAERVAKEVGSIKTSFSYFQEDIVKLGKEFGEVSALNLSIQQHFEEFLKVLKVFIDSSHKSLDNSKELEVGLRHVMRHIEWIILKMNVYRSVVTNKKSNIELEKAVGSESLVLVHEVLDHVKEHYNLNEVDSMVARLRTLDAIEVF</sequence>
<dbReference type="Gene3D" id="1.20.120.1530">
    <property type="match status" value="1"/>
</dbReference>
<protein>
    <submittedName>
        <fullName evidence="6">Methyl-accepting chemotaxis protein</fullName>
    </submittedName>
</protein>
<proteinExistence type="inferred from homology"/>
<reference evidence="7" key="1">
    <citation type="journal article" date="2019" name="Int. J. Syst. Evol. Microbiol.">
        <title>The Global Catalogue of Microorganisms (GCM) 10K type strain sequencing project: providing services to taxonomists for standard genome sequencing and annotation.</title>
        <authorList>
            <consortium name="The Broad Institute Genomics Platform"/>
            <consortium name="The Broad Institute Genome Sequencing Center for Infectious Disease"/>
            <person name="Wu L."/>
            <person name="Ma J."/>
        </authorList>
    </citation>
    <scope>NUCLEOTIDE SEQUENCE [LARGE SCALE GENOMIC DNA]</scope>
    <source>
        <strain evidence="7">CCUG 53816</strain>
    </source>
</reference>
<name>A0ABV7ZIR4_9HELI</name>
<evidence type="ECO:0000259" key="4">
    <source>
        <dbReference type="PROSITE" id="PS50111"/>
    </source>
</evidence>
<dbReference type="EMBL" id="JBHRZO010000055">
    <property type="protein sequence ID" value="MFC3848453.1"/>
    <property type="molecule type" value="Genomic_DNA"/>
</dbReference>
<evidence type="ECO:0000256" key="1">
    <source>
        <dbReference type="ARBA" id="ARBA00023224"/>
    </source>
</evidence>
<dbReference type="InterPro" id="IPR003660">
    <property type="entry name" value="HAMP_dom"/>
</dbReference>
<dbReference type="PANTHER" id="PTHR32089">
    <property type="entry name" value="METHYL-ACCEPTING CHEMOTAXIS PROTEIN MCPB"/>
    <property type="match status" value="1"/>
</dbReference>